<dbReference type="EMBL" id="QPMK01000004">
    <property type="protein sequence ID" value="RDD66962.1"/>
    <property type="molecule type" value="Genomic_DNA"/>
</dbReference>
<dbReference type="NCBIfam" id="TIGR01965">
    <property type="entry name" value="VCBS_repeat"/>
    <property type="match status" value="1"/>
</dbReference>
<comment type="caution">
    <text evidence="1">The sequence shown here is derived from an EMBL/GenBank/DDBJ whole genome shotgun (WGS) entry which is preliminary data.</text>
</comment>
<dbReference type="AlphaFoldDB" id="A0A369TQ14"/>
<dbReference type="NCBIfam" id="NF012211">
    <property type="entry name" value="tand_rpt_95"/>
    <property type="match status" value="1"/>
</dbReference>
<reference evidence="1 2" key="1">
    <citation type="submission" date="2018-07" db="EMBL/GenBank/DDBJ databases">
        <title>Thalassococcus profundi sp. nov., a marine bacterium isolated from deep seawater of Okinawa Trough.</title>
        <authorList>
            <person name="Yu M."/>
        </authorList>
    </citation>
    <scope>NUCLEOTIDE SEQUENCE [LARGE SCALE GENOMIC DNA]</scope>
    <source>
        <strain evidence="1 2">WRAS1</strain>
    </source>
</reference>
<organism evidence="1 2">
    <name type="scientific">Thalassococcus profundi</name>
    <dbReference type="NCBI Taxonomy" id="2282382"/>
    <lineage>
        <taxon>Bacteria</taxon>
        <taxon>Pseudomonadati</taxon>
        <taxon>Pseudomonadota</taxon>
        <taxon>Alphaproteobacteria</taxon>
        <taxon>Rhodobacterales</taxon>
        <taxon>Roseobacteraceae</taxon>
        <taxon>Thalassococcus</taxon>
    </lineage>
</organism>
<dbReference type="InterPro" id="IPR001343">
    <property type="entry name" value="Hemolysn_Ca-bd"/>
</dbReference>
<name>A0A369TQ14_9RHOB</name>
<gene>
    <name evidence="1" type="ORF">DU478_07865</name>
</gene>
<evidence type="ECO:0000313" key="1">
    <source>
        <dbReference type="EMBL" id="RDD66962.1"/>
    </source>
</evidence>
<dbReference type="Gene3D" id="2.150.10.10">
    <property type="entry name" value="Serralysin-like metalloprotease, C-terminal"/>
    <property type="match status" value="1"/>
</dbReference>
<dbReference type="Pfam" id="PF00353">
    <property type="entry name" value="HemolysinCabind"/>
    <property type="match status" value="1"/>
</dbReference>
<dbReference type="PRINTS" id="PR00313">
    <property type="entry name" value="CABNDNGRPT"/>
</dbReference>
<dbReference type="Pfam" id="PF17963">
    <property type="entry name" value="Big_9"/>
    <property type="match status" value="2"/>
</dbReference>
<proteinExistence type="predicted"/>
<dbReference type="InterPro" id="IPR010221">
    <property type="entry name" value="VCBS_dom"/>
</dbReference>
<dbReference type="SUPFAM" id="SSF51120">
    <property type="entry name" value="beta-Roll"/>
    <property type="match status" value="1"/>
</dbReference>
<sequence length="910" mass="93958">MKGGSGDDLIDGGDGDDHIDAGLGNDTVFGGLGNDTLFGRRGIDTAVFAGSILDFVFDPDAGLRDTFEVTDLNAADGDQGTDTLTRFAFLQFDDFTYDIRVNNGPLVVAQDVVTDEETPVVLTVSAYDFEGDALSIAGVTFPGTVAITPLSNAALVPVVGTGRSFSFTFNPVGFRDDLAAGASAVETLSVSVQDADGNLGSVDFDVTINGVNDAPVATDDAAATDEDTPLLIDVLANDTDVDTGDTLTITSASADNGTVAVTAGGQLLYTPNLNFNGGDTIRYEISDGNGGTDFADVTLTVNAINDVPVALNTDLTFNEADGPFVIDLNDQVSEVDGDTLTFSNIALSRDSALIAFTVLAGGRIAIDPTTIAGLDTGDDLTVRFSYTVTDDSGDTGNDSANGAFDLTIVGQDDPVFTGNVPPTANPITVIADEEDGPISIPISAFVTDPTPNEVLTITLLVRGDPASAVVFSGGVDLGEGGALIIDPVQFGLNEGEAETFLLTYVVEDSIGSLDRNIITLQLTGDTPAPPGNRAPVALNIPGVAGYPSSPDPFGGSGPLPGEVTGDLVVDFDDLISDPDGDSLTLELGQLVAGIDEATGVPITVPYSFDPDSNVLTVSFEDVGLDPGQEQLVTLEYSVSDGFVSTAGQIVVNFVNPPLAPDEPETVVIDFEEFAAADPSFILPVTEVGPLGVTGLANVVETDELDERAPGGLVNGQTTVGGDNVLTGTFSTTLQPVLNESDEPVLDERNEPIFEEVLEDRFALLAPGQSFGPDDGGVLLGTTSAGLNFPVPNPLPSSVGTAFDLEGLSLNLANAVTATVTITTYRIGVVETESSFGASFSEYYLRLVEDDSFDFVIDGATPAAVLDFEGDFLGGGDTLPENNAAFDDILAVTIAADDGTPVVLDDILVFI</sequence>
<evidence type="ECO:0000313" key="2">
    <source>
        <dbReference type="Proteomes" id="UP000253977"/>
    </source>
</evidence>
<accession>A0A369TQ14</accession>
<keyword evidence="2" id="KW-1185">Reference proteome</keyword>
<protein>
    <submittedName>
        <fullName evidence="1">Tandem-95 repeat protein</fullName>
    </submittedName>
</protein>
<dbReference type="InterPro" id="IPR011049">
    <property type="entry name" value="Serralysin-like_metalloprot_C"/>
</dbReference>
<dbReference type="GO" id="GO:0005509">
    <property type="term" value="F:calcium ion binding"/>
    <property type="evidence" value="ECO:0007669"/>
    <property type="project" value="InterPro"/>
</dbReference>
<dbReference type="Gene3D" id="2.60.40.2810">
    <property type="match status" value="1"/>
</dbReference>
<dbReference type="Proteomes" id="UP000253977">
    <property type="component" value="Unassembled WGS sequence"/>
</dbReference>